<dbReference type="EMBL" id="NGKA01000001">
    <property type="protein sequence ID" value="RSU15520.1"/>
    <property type="molecule type" value="Genomic_DNA"/>
</dbReference>
<dbReference type="PRINTS" id="PR00040">
    <property type="entry name" value="HTHMERR"/>
</dbReference>
<sequence>MDKQKSYTIGELSDICGISTQTLRFYDQKGLLAPSGRDTENNYRLYSNDKALEALVIRGMRQLGMELTELRKVKRNRDLQEVKQKLEEKIHCLQQDIADVQRQLDFTRNTFEILESSIDEVENYGDRNIFFNYLKPETVISIRYQSSVSASKIFWRRYAELIQLVEKLNLTIQGPFSAVFHDNYENQFINDIGDLEVFFPVKNTNISSPNIKIVAPALVISTIHYGNYTDLLEVYDALVNFAEKEGYSICGPSLEEYLIDFSLGLNEEHWVTKVSLPVKKAILDDNFLV</sequence>
<evidence type="ECO:0000256" key="2">
    <source>
        <dbReference type="ARBA" id="ARBA00023015"/>
    </source>
</evidence>
<evidence type="ECO:0000313" key="8">
    <source>
        <dbReference type="Proteomes" id="UP000287605"/>
    </source>
</evidence>
<dbReference type="PROSITE" id="PS50937">
    <property type="entry name" value="HTH_MERR_2"/>
    <property type="match status" value="1"/>
</dbReference>
<dbReference type="PANTHER" id="PTHR30204">
    <property type="entry name" value="REDOX-CYCLING DRUG-SENSING TRANSCRIPTIONAL ACTIVATOR SOXR"/>
    <property type="match status" value="1"/>
</dbReference>
<organism evidence="7 8">
    <name type="scientific">Vagococcus elongatus</name>
    <dbReference type="NCBI Taxonomy" id="180344"/>
    <lineage>
        <taxon>Bacteria</taxon>
        <taxon>Bacillati</taxon>
        <taxon>Bacillota</taxon>
        <taxon>Bacilli</taxon>
        <taxon>Lactobacillales</taxon>
        <taxon>Enterococcaceae</taxon>
        <taxon>Vagococcus</taxon>
    </lineage>
</organism>
<dbReference type="PANTHER" id="PTHR30204:SF69">
    <property type="entry name" value="MERR-FAMILY TRANSCRIPTIONAL REGULATOR"/>
    <property type="match status" value="1"/>
</dbReference>
<dbReference type="SMART" id="SM00422">
    <property type="entry name" value="HTH_MERR"/>
    <property type="match status" value="1"/>
</dbReference>
<dbReference type="GO" id="GO:0003677">
    <property type="term" value="F:DNA binding"/>
    <property type="evidence" value="ECO:0007669"/>
    <property type="project" value="UniProtKB-KW"/>
</dbReference>
<dbReference type="InterPro" id="IPR010499">
    <property type="entry name" value="AraC_E-bd"/>
</dbReference>
<dbReference type="InterPro" id="IPR009061">
    <property type="entry name" value="DNA-bd_dom_put_sf"/>
</dbReference>
<evidence type="ECO:0000256" key="5">
    <source>
        <dbReference type="SAM" id="Coils"/>
    </source>
</evidence>
<proteinExistence type="predicted"/>
<feature type="coiled-coil region" evidence="5">
    <location>
        <begin position="76"/>
        <end position="110"/>
    </location>
</feature>
<dbReference type="SUPFAM" id="SSF46955">
    <property type="entry name" value="Putative DNA-binding domain"/>
    <property type="match status" value="1"/>
</dbReference>
<dbReference type="SUPFAM" id="SSF55136">
    <property type="entry name" value="Probable bacterial effector-binding domain"/>
    <property type="match status" value="1"/>
</dbReference>
<keyword evidence="1" id="KW-0678">Repressor</keyword>
<dbReference type="SMART" id="SM00871">
    <property type="entry name" value="AraC_E_bind"/>
    <property type="match status" value="1"/>
</dbReference>
<keyword evidence="3" id="KW-0238">DNA-binding</keyword>
<dbReference type="RefSeq" id="WP_126805985.1">
    <property type="nucleotide sequence ID" value="NZ_NGKA01000001.1"/>
</dbReference>
<dbReference type="Gene3D" id="1.10.1660.10">
    <property type="match status" value="1"/>
</dbReference>
<gene>
    <name evidence="7" type="ORF">CBF29_00120</name>
</gene>
<dbReference type="PROSITE" id="PS00552">
    <property type="entry name" value="HTH_MERR_1"/>
    <property type="match status" value="1"/>
</dbReference>
<dbReference type="InterPro" id="IPR047057">
    <property type="entry name" value="MerR_fam"/>
</dbReference>
<keyword evidence="5" id="KW-0175">Coiled coil</keyword>
<keyword evidence="8" id="KW-1185">Reference proteome</keyword>
<dbReference type="Proteomes" id="UP000287605">
    <property type="component" value="Unassembled WGS sequence"/>
</dbReference>
<keyword evidence="4" id="KW-0804">Transcription</keyword>
<dbReference type="AlphaFoldDB" id="A0A430B587"/>
<accession>A0A430B587</accession>
<dbReference type="OrthoDB" id="9814833at2"/>
<evidence type="ECO:0000256" key="4">
    <source>
        <dbReference type="ARBA" id="ARBA00023163"/>
    </source>
</evidence>
<dbReference type="InterPro" id="IPR000551">
    <property type="entry name" value="MerR-type_HTH_dom"/>
</dbReference>
<dbReference type="Pfam" id="PF13411">
    <property type="entry name" value="MerR_1"/>
    <property type="match status" value="1"/>
</dbReference>
<dbReference type="GO" id="GO:0003700">
    <property type="term" value="F:DNA-binding transcription factor activity"/>
    <property type="evidence" value="ECO:0007669"/>
    <property type="project" value="InterPro"/>
</dbReference>
<keyword evidence="2" id="KW-0805">Transcription regulation</keyword>
<feature type="domain" description="HTH merR-type" evidence="6">
    <location>
        <begin position="6"/>
        <end position="76"/>
    </location>
</feature>
<evidence type="ECO:0000256" key="1">
    <source>
        <dbReference type="ARBA" id="ARBA00022491"/>
    </source>
</evidence>
<evidence type="ECO:0000259" key="6">
    <source>
        <dbReference type="PROSITE" id="PS50937"/>
    </source>
</evidence>
<comment type="caution">
    <text evidence="7">The sequence shown here is derived from an EMBL/GenBank/DDBJ whole genome shotgun (WGS) entry which is preliminary data.</text>
</comment>
<dbReference type="InterPro" id="IPR011256">
    <property type="entry name" value="Reg_factor_effector_dom_sf"/>
</dbReference>
<reference evidence="7 8" key="1">
    <citation type="submission" date="2017-05" db="EMBL/GenBank/DDBJ databases">
        <title>Vagococcus spp. assemblies.</title>
        <authorList>
            <person name="Gulvik C.A."/>
        </authorList>
    </citation>
    <scope>NUCLEOTIDE SEQUENCE [LARGE SCALE GENOMIC DNA]</scope>
    <source>
        <strain evidence="7 8">CCUG 51432</strain>
    </source>
</reference>
<dbReference type="Gene3D" id="3.20.80.10">
    <property type="entry name" value="Regulatory factor, effector binding domain"/>
    <property type="match status" value="1"/>
</dbReference>
<name>A0A430B587_9ENTE</name>
<evidence type="ECO:0000313" key="7">
    <source>
        <dbReference type="EMBL" id="RSU15520.1"/>
    </source>
</evidence>
<evidence type="ECO:0000256" key="3">
    <source>
        <dbReference type="ARBA" id="ARBA00023125"/>
    </source>
</evidence>
<protein>
    <recommendedName>
        <fullName evidence="6">HTH merR-type domain-containing protein</fullName>
    </recommendedName>
</protein>